<feature type="region of interest" description="Disordered" evidence="1">
    <location>
        <begin position="148"/>
        <end position="174"/>
    </location>
</feature>
<reference evidence="4" key="3">
    <citation type="submission" date="2019-12" db="UniProtKB">
        <authorList>
            <consortium name="WormBaseParasite"/>
        </authorList>
    </citation>
    <scope>IDENTIFICATION</scope>
</reference>
<protein>
    <submittedName>
        <fullName evidence="4">FZ domain-containing protein</fullName>
    </submittedName>
</protein>
<evidence type="ECO:0000256" key="2">
    <source>
        <dbReference type="SAM" id="Phobius"/>
    </source>
</evidence>
<reference evidence="3" key="2">
    <citation type="submission" date="2014-03" db="EMBL/GenBank/DDBJ databases">
        <title>The whipworm genome and dual-species transcriptomics of an intimate host-pathogen interaction.</title>
        <authorList>
            <person name="Foth B.J."/>
            <person name="Tsai I.J."/>
            <person name="Reid A.J."/>
            <person name="Bancroft A.J."/>
            <person name="Nichol S."/>
            <person name="Tracey A."/>
            <person name="Holroyd N."/>
            <person name="Cotton J.A."/>
            <person name="Stanley E.J."/>
            <person name="Zarowiecki M."/>
            <person name="Liu J.Z."/>
            <person name="Huckvale T."/>
            <person name="Cooper P.J."/>
            <person name="Grencis R.K."/>
            <person name="Berriman M."/>
        </authorList>
    </citation>
    <scope>NUCLEOTIDE SEQUENCE [LARGE SCALE GENOMIC DNA]</scope>
    <source>
        <strain evidence="3">Edinburgh</strain>
    </source>
</reference>
<reference evidence="3" key="1">
    <citation type="submission" date="2013-11" db="EMBL/GenBank/DDBJ databases">
        <authorList>
            <person name="Aslett M."/>
        </authorList>
    </citation>
    <scope>NUCLEOTIDE SEQUENCE [LARGE SCALE GENOMIC DNA]</scope>
    <source>
        <strain evidence="3">Edinburgh</strain>
    </source>
</reference>
<dbReference type="Proteomes" id="UP000046395">
    <property type="component" value="Unassembled WGS sequence"/>
</dbReference>
<keyword evidence="2" id="KW-0472">Membrane</keyword>
<dbReference type="WBParaSite" id="TMUE_3000013831.2">
    <property type="protein sequence ID" value="TMUE_3000013831.2"/>
    <property type="gene ID" value="WBGene00288995"/>
</dbReference>
<proteinExistence type="predicted"/>
<keyword evidence="2" id="KW-0812">Transmembrane</keyword>
<name>A0A5S6R2F6_TRIMR</name>
<keyword evidence="2" id="KW-1133">Transmembrane helix</keyword>
<dbReference type="AlphaFoldDB" id="A0A5S6R2F6"/>
<accession>A0A5S6R2F6</accession>
<organism evidence="3 4">
    <name type="scientific">Trichuris muris</name>
    <name type="common">Mouse whipworm</name>
    <dbReference type="NCBI Taxonomy" id="70415"/>
    <lineage>
        <taxon>Eukaryota</taxon>
        <taxon>Metazoa</taxon>
        <taxon>Ecdysozoa</taxon>
        <taxon>Nematoda</taxon>
        <taxon>Enoplea</taxon>
        <taxon>Dorylaimia</taxon>
        <taxon>Trichinellida</taxon>
        <taxon>Trichuridae</taxon>
        <taxon>Trichuris</taxon>
    </lineage>
</organism>
<keyword evidence="3" id="KW-1185">Reference proteome</keyword>
<feature type="compositionally biased region" description="Basic residues" evidence="1">
    <location>
        <begin position="32"/>
        <end position="44"/>
    </location>
</feature>
<dbReference type="STRING" id="70415.A0A5S6R2F6"/>
<sequence length="476" mass="51885">MPRCVVLCVHGFTPKRTRKVKNVFPPKLTKSCRRRHPACRRPRPRPPVGAARPERAVGPLSKTLVAPLRRPSSAGDKAKPSGRPLDPSLGEPATCCRFGGAAPTSWHPLNNVICCTVVLLLLLLISSLMVVGDAVEVLPHFAIAMQSSAGGQAPGNDEGTSAGRMGSRSPSVSSCRMVPTQRRAQQLCSVGPRVRLQQLRHLHWSGRQGAGAPCPDPVGDLSLYNLFQLNVLNEEAILDDHRHSSARRRQLDHLGDGAVDCLLGPARSTGCVQCFEALFRRLRLVDQVFAQFSNAVMASLSCESGTVHRFSAVTTCTDCQVWYKRWLLATFTGIWRLPLCERWCQIVELACPHLSVRRRYDYAGLPSFRCADPSIPAYEQDLSNSEPPKCIHPCDLLPESPGSFSSLFCRSPNTQPQRASSVAASVDEMQAIRASLTGSTAPRVAVSGILIVTLLSIIALHFAAGYNLRYDRPGFG</sequence>
<feature type="region of interest" description="Disordered" evidence="1">
    <location>
        <begin position="32"/>
        <end position="86"/>
    </location>
</feature>
<evidence type="ECO:0000256" key="1">
    <source>
        <dbReference type="SAM" id="MobiDB-lite"/>
    </source>
</evidence>
<feature type="transmembrane region" description="Helical" evidence="2">
    <location>
        <begin position="444"/>
        <end position="464"/>
    </location>
</feature>
<evidence type="ECO:0000313" key="3">
    <source>
        <dbReference type="Proteomes" id="UP000046395"/>
    </source>
</evidence>
<dbReference type="WBParaSite" id="TMUE_3000013831.3">
    <property type="protein sequence ID" value="TMUE_3000013831.3"/>
    <property type="gene ID" value="WBGene00288995"/>
</dbReference>
<dbReference type="WBParaSite" id="TMUE_3000013831.1">
    <property type="protein sequence ID" value="TMUE_3000013831.1"/>
    <property type="gene ID" value="WBGene00288995"/>
</dbReference>
<evidence type="ECO:0000313" key="4">
    <source>
        <dbReference type="WBParaSite" id="TMUE_3000013831.1"/>
    </source>
</evidence>
<feature type="transmembrane region" description="Helical" evidence="2">
    <location>
        <begin position="112"/>
        <end position="131"/>
    </location>
</feature>